<keyword evidence="4" id="KW-0067">ATP-binding</keyword>
<evidence type="ECO:0000256" key="4">
    <source>
        <dbReference type="ARBA" id="ARBA00022840"/>
    </source>
</evidence>
<feature type="short sequence motif" description="Q motif" evidence="5">
    <location>
        <begin position="35"/>
        <end position="63"/>
    </location>
</feature>
<reference evidence="7 8" key="1">
    <citation type="submission" date="2015-06" db="EMBL/GenBank/DDBJ databases">
        <title>New insights into the roles of widespread benthic archaea in carbon and nitrogen cycling.</title>
        <authorList>
            <person name="Lazar C.S."/>
            <person name="Baker B.J."/>
            <person name="Seitz K.W."/>
            <person name="Hyde A.S."/>
            <person name="Dick G.J."/>
            <person name="Hinrichs K.-U."/>
            <person name="Teske A.P."/>
        </authorList>
    </citation>
    <scope>NUCLEOTIDE SEQUENCE [LARGE SCALE GENOMIC DNA]</scope>
    <source>
        <strain evidence="7">SG8-32-1</strain>
    </source>
</reference>
<dbReference type="InterPro" id="IPR027417">
    <property type="entry name" value="P-loop_NTPase"/>
</dbReference>
<dbReference type="GO" id="GO:0005524">
    <property type="term" value="F:ATP binding"/>
    <property type="evidence" value="ECO:0007669"/>
    <property type="project" value="UniProtKB-KW"/>
</dbReference>
<keyword evidence="2" id="KW-0378">Hydrolase</keyword>
<evidence type="ECO:0000256" key="1">
    <source>
        <dbReference type="ARBA" id="ARBA00022741"/>
    </source>
</evidence>
<evidence type="ECO:0000256" key="5">
    <source>
        <dbReference type="PROSITE-ProRule" id="PRU00552"/>
    </source>
</evidence>
<evidence type="ECO:0000313" key="8">
    <source>
        <dbReference type="Proteomes" id="UP000037237"/>
    </source>
</evidence>
<evidence type="ECO:0000259" key="6">
    <source>
        <dbReference type="PROSITE" id="PS51195"/>
    </source>
</evidence>
<organism evidence="7 8">
    <name type="scientific">miscellaneous Crenarchaeota group-1 archaeon SG8-32-1</name>
    <dbReference type="NCBI Taxonomy" id="1685124"/>
    <lineage>
        <taxon>Archaea</taxon>
        <taxon>Candidatus Bathyarchaeota</taxon>
        <taxon>MCG-1</taxon>
    </lineage>
</organism>
<dbReference type="SUPFAM" id="SSF52540">
    <property type="entry name" value="P-loop containing nucleoside triphosphate hydrolases"/>
    <property type="match status" value="1"/>
</dbReference>
<evidence type="ECO:0000256" key="3">
    <source>
        <dbReference type="ARBA" id="ARBA00022806"/>
    </source>
</evidence>
<evidence type="ECO:0000313" key="7">
    <source>
        <dbReference type="EMBL" id="KON33180.1"/>
    </source>
</evidence>
<name>A0A0M0BXS7_9ARCH</name>
<dbReference type="Proteomes" id="UP000037237">
    <property type="component" value="Unassembled WGS sequence"/>
</dbReference>
<dbReference type="Gene3D" id="3.40.50.300">
    <property type="entry name" value="P-loop containing nucleotide triphosphate hydrolases"/>
    <property type="match status" value="1"/>
</dbReference>
<comment type="caution">
    <text evidence="7">The sequence shown here is derived from an EMBL/GenBank/DDBJ whole genome shotgun (WGS) entry which is preliminary data.</text>
</comment>
<dbReference type="AlphaFoldDB" id="A0A0M0BXS7"/>
<proteinExistence type="predicted"/>
<dbReference type="GO" id="GO:0003724">
    <property type="term" value="F:RNA helicase activity"/>
    <property type="evidence" value="ECO:0007669"/>
    <property type="project" value="InterPro"/>
</dbReference>
<keyword evidence="3" id="KW-0347">Helicase</keyword>
<dbReference type="InterPro" id="IPR014014">
    <property type="entry name" value="RNA_helicase_DEAD_Q_motif"/>
</dbReference>
<sequence length="70" mass="8246">MLTREALEEHLNLLKTFDDRVQTFCDRRNKQMQIENFEDLPLTLEVKKGIEELGFTELFPIQAQAIIPLL</sequence>
<dbReference type="EMBL" id="LFWU01000037">
    <property type="protein sequence ID" value="KON33180.1"/>
    <property type="molecule type" value="Genomic_DNA"/>
</dbReference>
<dbReference type="GO" id="GO:0016787">
    <property type="term" value="F:hydrolase activity"/>
    <property type="evidence" value="ECO:0007669"/>
    <property type="project" value="UniProtKB-KW"/>
</dbReference>
<feature type="non-terminal residue" evidence="7">
    <location>
        <position position="70"/>
    </location>
</feature>
<feature type="domain" description="DEAD-box RNA helicase Q" evidence="6">
    <location>
        <begin position="35"/>
        <end position="63"/>
    </location>
</feature>
<accession>A0A0M0BXS7</accession>
<gene>
    <name evidence="7" type="ORF">AC477_01870</name>
</gene>
<dbReference type="PROSITE" id="PS51195">
    <property type="entry name" value="Q_MOTIF"/>
    <property type="match status" value="1"/>
</dbReference>
<keyword evidence="1" id="KW-0547">Nucleotide-binding</keyword>
<protein>
    <recommendedName>
        <fullName evidence="6">DEAD-box RNA helicase Q domain-containing protein</fullName>
    </recommendedName>
</protein>
<evidence type="ECO:0000256" key="2">
    <source>
        <dbReference type="ARBA" id="ARBA00022801"/>
    </source>
</evidence>